<dbReference type="InterPro" id="IPR027619">
    <property type="entry name" value="C-S_lyase_PatB-like"/>
</dbReference>
<dbReference type="EMBL" id="LSDD01000146">
    <property type="protein sequence ID" value="KXB61022.1"/>
    <property type="molecule type" value="Genomic_DNA"/>
</dbReference>
<name>A0A133ZZZ1_9FUSO</name>
<gene>
    <name evidence="7" type="ORF">HMPREF3180_01891</name>
</gene>
<dbReference type="AlphaFoldDB" id="A0A133ZZZ1"/>
<dbReference type="NCBIfam" id="TIGR04350">
    <property type="entry name" value="C_S_lyase_PatB"/>
    <property type="match status" value="1"/>
</dbReference>
<proteinExistence type="inferred from homology"/>
<dbReference type="SUPFAM" id="SSF53383">
    <property type="entry name" value="PLP-dependent transferases"/>
    <property type="match status" value="1"/>
</dbReference>
<reference evidence="8" key="1">
    <citation type="submission" date="2016-01" db="EMBL/GenBank/DDBJ databases">
        <authorList>
            <person name="Mitreva M."/>
            <person name="Pepin K.H."/>
            <person name="Mihindukulasuriya K.A."/>
            <person name="Fulton R."/>
            <person name="Fronick C."/>
            <person name="O'Laughlin M."/>
            <person name="Miner T."/>
            <person name="Herter B."/>
            <person name="Rosa B.A."/>
            <person name="Cordes M."/>
            <person name="Tomlinson C."/>
            <person name="Wollam A."/>
            <person name="Palsikar V.B."/>
            <person name="Mardis E.R."/>
            <person name="Wilson R.K."/>
        </authorList>
    </citation>
    <scope>NUCLEOTIDE SEQUENCE [LARGE SCALE GENOMIC DNA]</scope>
    <source>
        <strain evidence="8">KA00185</strain>
    </source>
</reference>
<dbReference type="Proteomes" id="UP000070483">
    <property type="component" value="Unassembled WGS sequence"/>
</dbReference>
<dbReference type="Gene3D" id="3.90.1150.10">
    <property type="entry name" value="Aspartate Aminotransferase, domain 1"/>
    <property type="match status" value="1"/>
</dbReference>
<evidence type="ECO:0000256" key="1">
    <source>
        <dbReference type="ARBA" id="ARBA00001933"/>
    </source>
</evidence>
<dbReference type="OrthoDB" id="9802872at2"/>
<feature type="domain" description="Aminotransferase class I/classII large" evidence="6">
    <location>
        <begin position="36"/>
        <end position="388"/>
    </location>
</feature>
<evidence type="ECO:0000256" key="3">
    <source>
        <dbReference type="ARBA" id="ARBA00022898"/>
    </source>
</evidence>
<dbReference type="InterPro" id="IPR051798">
    <property type="entry name" value="Class-II_PLP-Dep_Aminotrans"/>
</dbReference>
<evidence type="ECO:0000256" key="2">
    <source>
        <dbReference type="ARBA" id="ARBA00012224"/>
    </source>
</evidence>
<dbReference type="Gene3D" id="3.40.640.10">
    <property type="entry name" value="Type I PLP-dependent aspartate aminotransferase-like (Major domain)"/>
    <property type="match status" value="1"/>
</dbReference>
<protein>
    <recommendedName>
        <fullName evidence="2">cysteine-S-conjugate beta-lyase</fullName>
        <ecNumber evidence="2">4.4.1.13</ecNumber>
    </recommendedName>
</protein>
<dbReference type="GO" id="GO:0030170">
    <property type="term" value="F:pyridoxal phosphate binding"/>
    <property type="evidence" value="ECO:0007669"/>
    <property type="project" value="InterPro"/>
</dbReference>
<sequence>MSENYDFETLLSRKGQGSFKWEAMYREVPNLSDDIVPFSVADMELKIAPEIREGLKKYIDEAILGYTGATDKYYEAVISWMKRRHNFEVEKDWIVCTGGVVAALYTGVKSYLQEDEGVIIFTPVYYPFYNAIKSSNRKIVDCGLIETDGYYEIDFEKFEEFAKDENNKMLILCSPHNPVGRVWKREELEKIGKIALENNLIIISDEIHCDILMPGFKHTVLQTLSDELAEITVTCTAPTKSFNLAGIGVSNIIIKNKKLRKQFEAQMTKDGSHVFAALGFKACELAYNEAEEWFNQFLKLVDKNQKLVKQFFEEKFIGFKAPLIEGTYLQWLDFRALGLKGEELKAFMTKKANAFFNEGYIFGKAGSGFERINLAVPTRYIEAVLERIYNAIKKEYPKFCK</sequence>
<keyword evidence="4" id="KW-0456">Lyase</keyword>
<evidence type="ECO:0000256" key="5">
    <source>
        <dbReference type="ARBA" id="ARBA00037974"/>
    </source>
</evidence>
<comment type="caution">
    <text evidence="7">The sequence shown here is derived from an EMBL/GenBank/DDBJ whole genome shotgun (WGS) entry which is preliminary data.</text>
</comment>
<evidence type="ECO:0000256" key="4">
    <source>
        <dbReference type="ARBA" id="ARBA00023239"/>
    </source>
</evidence>
<evidence type="ECO:0000259" key="6">
    <source>
        <dbReference type="Pfam" id="PF00155"/>
    </source>
</evidence>
<organism evidence="7 8">
    <name type="scientific">Leptotrichia wadei</name>
    <dbReference type="NCBI Taxonomy" id="157687"/>
    <lineage>
        <taxon>Bacteria</taxon>
        <taxon>Fusobacteriati</taxon>
        <taxon>Fusobacteriota</taxon>
        <taxon>Fusobacteriia</taxon>
        <taxon>Fusobacteriales</taxon>
        <taxon>Leptotrichiaceae</taxon>
        <taxon>Leptotrichia</taxon>
    </lineage>
</organism>
<keyword evidence="8" id="KW-1185">Reference proteome</keyword>
<dbReference type="InterPro" id="IPR015421">
    <property type="entry name" value="PyrdxlP-dep_Trfase_major"/>
</dbReference>
<dbReference type="PANTHER" id="PTHR43525">
    <property type="entry name" value="PROTEIN MALY"/>
    <property type="match status" value="1"/>
</dbReference>
<dbReference type="CDD" id="cd00609">
    <property type="entry name" value="AAT_like"/>
    <property type="match status" value="1"/>
</dbReference>
<dbReference type="PANTHER" id="PTHR43525:SF1">
    <property type="entry name" value="PROTEIN MALY"/>
    <property type="match status" value="1"/>
</dbReference>
<dbReference type="PATRIC" id="fig|157687.3.peg.1888"/>
<dbReference type="InterPro" id="IPR004839">
    <property type="entry name" value="Aminotransferase_I/II_large"/>
</dbReference>
<dbReference type="InterPro" id="IPR015422">
    <property type="entry name" value="PyrdxlP-dep_Trfase_small"/>
</dbReference>
<evidence type="ECO:0000313" key="8">
    <source>
        <dbReference type="Proteomes" id="UP000070483"/>
    </source>
</evidence>
<comment type="similarity">
    <text evidence="5">Belongs to the class-II pyridoxal-phosphate-dependent aminotransferase family. MalY/PatB cystathionine beta-lyase subfamily.</text>
</comment>
<comment type="cofactor">
    <cofactor evidence="1">
        <name>pyridoxal 5'-phosphate</name>
        <dbReference type="ChEBI" id="CHEBI:597326"/>
    </cofactor>
</comment>
<evidence type="ECO:0000313" key="7">
    <source>
        <dbReference type="EMBL" id="KXB61022.1"/>
    </source>
</evidence>
<dbReference type="GO" id="GO:0047804">
    <property type="term" value="F:cysteine-S-conjugate beta-lyase activity"/>
    <property type="evidence" value="ECO:0007669"/>
    <property type="project" value="UniProtKB-EC"/>
</dbReference>
<accession>A0A133ZZZ1</accession>
<dbReference type="InterPro" id="IPR015424">
    <property type="entry name" value="PyrdxlP-dep_Trfase"/>
</dbReference>
<dbReference type="RefSeq" id="WP_060918446.1">
    <property type="nucleotide sequence ID" value="NZ_KQ960108.1"/>
</dbReference>
<dbReference type="STRING" id="157687.HMPREF3180_01891"/>
<dbReference type="EC" id="4.4.1.13" evidence="2"/>
<keyword evidence="3" id="KW-0663">Pyridoxal phosphate</keyword>
<dbReference type="Pfam" id="PF00155">
    <property type="entry name" value="Aminotran_1_2"/>
    <property type="match status" value="1"/>
</dbReference>